<protein>
    <submittedName>
        <fullName evidence="1">Uncharacterized protein</fullName>
    </submittedName>
</protein>
<dbReference type="Proteomes" id="UP000828251">
    <property type="component" value="Unassembled WGS sequence"/>
</dbReference>
<proteinExistence type="predicted"/>
<dbReference type="EMBL" id="JAIQCV010000001">
    <property type="protein sequence ID" value="KAH1131255.1"/>
    <property type="molecule type" value="Genomic_DNA"/>
</dbReference>
<sequence>MIRRIVSIPPPHLVGDKGITWSYLFGLIAWQIWKNVNLFIFQSIDWTAHDFLKSSLSWAQHFESSLLEINNGARHLLIHQHCSEDWVFLSTAGAVTRISGNASAGGVVRDRDGN</sequence>
<accession>A0A9D3WMC8</accession>
<keyword evidence="2" id="KW-1185">Reference proteome</keyword>
<evidence type="ECO:0000313" key="1">
    <source>
        <dbReference type="EMBL" id="KAH1131255.1"/>
    </source>
</evidence>
<name>A0A9D3WMC8_9ROSI</name>
<comment type="caution">
    <text evidence="1">The sequence shown here is derived from an EMBL/GenBank/DDBJ whole genome shotgun (WGS) entry which is preliminary data.</text>
</comment>
<evidence type="ECO:0000313" key="2">
    <source>
        <dbReference type="Proteomes" id="UP000828251"/>
    </source>
</evidence>
<dbReference type="AlphaFoldDB" id="A0A9D3WMC8"/>
<reference evidence="1 2" key="1">
    <citation type="journal article" date="2021" name="Plant Biotechnol. J.">
        <title>Multi-omics assisted identification of the key and species-specific regulatory components of drought-tolerant mechanisms in Gossypium stocksii.</title>
        <authorList>
            <person name="Yu D."/>
            <person name="Ke L."/>
            <person name="Zhang D."/>
            <person name="Wu Y."/>
            <person name="Sun Y."/>
            <person name="Mei J."/>
            <person name="Sun J."/>
            <person name="Sun Y."/>
        </authorList>
    </citation>
    <scope>NUCLEOTIDE SEQUENCE [LARGE SCALE GENOMIC DNA]</scope>
    <source>
        <strain evidence="2">cv. E1</strain>
        <tissue evidence="1">Leaf</tissue>
    </source>
</reference>
<organism evidence="1 2">
    <name type="scientific">Gossypium stocksii</name>
    <dbReference type="NCBI Taxonomy" id="47602"/>
    <lineage>
        <taxon>Eukaryota</taxon>
        <taxon>Viridiplantae</taxon>
        <taxon>Streptophyta</taxon>
        <taxon>Embryophyta</taxon>
        <taxon>Tracheophyta</taxon>
        <taxon>Spermatophyta</taxon>
        <taxon>Magnoliopsida</taxon>
        <taxon>eudicotyledons</taxon>
        <taxon>Gunneridae</taxon>
        <taxon>Pentapetalae</taxon>
        <taxon>rosids</taxon>
        <taxon>malvids</taxon>
        <taxon>Malvales</taxon>
        <taxon>Malvaceae</taxon>
        <taxon>Malvoideae</taxon>
        <taxon>Gossypium</taxon>
    </lineage>
</organism>
<gene>
    <name evidence="1" type="ORF">J1N35_002633</name>
</gene>